<dbReference type="RefSeq" id="WP_137451234.1">
    <property type="nucleotide sequence ID" value="NZ_SZZH01000006.1"/>
</dbReference>
<evidence type="ECO:0000313" key="3">
    <source>
        <dbReference type="Proteomes" id="UP000306985"/>
    </source>
</evidence>
<reference evidence="2 3" key="1">
    <citation type="submission" date="2019-05" db="EMBL/GenBank/DDBJ databases">
        <title>Nakamurella sp. N5BH11, whole genome shotgun sequence.</title>
        <authorList>
            <person name="Tuo L."/>
        </authorList>
    </citation>
    <scope>NUCLEOTIDE SEQUENCE [LARGE SCALE GENOMIC DNA]</scope>
    <source>
        <strain evidence="2 3">N5BH11</strain>
    </source>
</reference>
<sequence length="109" mass="12017">MSAAEWTPLATGLVAAVALLVGVLTVRQKSVSDRRAQWWERVQWAVEQTLHESEERRLIGVVVLTELIDTDQPTRDEVRIIDALADVLLAESAQNEDHGDQAAATAEES</sequence>
<dbReference type="AlphaFoldDB" id="A0A4U6QA63"/>
<keyword evidence="1" id="KW-0812">Transmembrane</keyword>
<keyword evidence="3" id="KW-1185">Reference proteome</keyword>
<dbReference type="Proteomes" id="UP000306985">
    <property type="component" value="Unassembled WGS sequence"/>
</dbReference>
<gene>
    <name evidence="2" type="ORF">FDO65_18565</name>
</gene>
<evidence type="ECO:0000256" key="1">
    <source>
        <dbReference type="SAM" id="Phobius"/>
    </source>
</evidence>
<evidence type="ECO:0000313" key="2">
    <source>
        <dbReference type="EMBL" id="TKV56847.1"/>
    </source>
</evidence>
<protein>
    <submittedName>
        <fullName evidence="2">Uncharacterized protein</fullName>
    </submittedName>
</protein>
<accession>A0A4U6QA63</accession>
<keyword evidence="1" id="KW-0472">Membrane</keyword>
<organism evidence="2 3">
    <name type="scientific">Nakamurella flava</name>
    <dbReference type="NCBI Taxonomy" id="2576308"/>
    <lineage>
        <taxon>Bacteria</taxon>
        <taxon>Bacillati</taxon>
        <taxon>Actinomycetota</taxon>
        <taxon>Actinomycetes</taxon>
        <taxon>Nakamurellales</taxon>
        <taxon>Nakamurellaceae</taxon>
        <taxon>Nakamurella</taxon>
    </lineage>
</organism>
<name>A0A4U6QA63_9ACTN</name>
<dbReference type="OrthoDB" id="4479226at2"/>
<proteinExistence type="predicted"/>
<dbReference type="EMBL" id="SZZH01000006">
    <property type="protein sequence ID" value="TKV56847.1"/>
    <property type="molecule type" value="Genomic_DNA"/>
</dbReference>
<comment type="caution">
    <text evidence="2">The sequence shown here is derived from an EMBL/GenBank/DDBJ whole genome shotgun (WGS) entry which is preliminary data.</text>
</comment>
<keyword evidence="1" id="KW-1133">Transmembrane helix</keyword>
<feature type="transmembrane region" description="Helical" evidence="1">
    <location>
        <begin position="6"/>
        <end position="26"/>
    </location>
</feature>